<evidence type="ECO:0000256" key="1">
    <source>
        <dbReference type="ARBA" id="ARBA00022630"/>
    </source>
</evidence>
<dbReference type="CDD" id="cd01094">
    <property type="entry name" value="Alkanesulfonate_monoxygenase"/>
    <property type="match status" value="1"/>
</dbReference>
<evidence type="ECO:0000256" key="2">
    <source>
        <dbReference type="ARBA" id="ARBA00022643"/>
    </source>
</evidence>
<dbReference type="EC" id="1.-.-.-" evidence="7"/>
<dbReference type="GO" id="GO:0046306">
    <property type="term" value="P:alkanesulfonate catabolic process"/>
    <property type="evidence" value="ECO:0007669"/>
    <property type="project" value="TreeGrafter"/>
</dbReference>
<evidence type="ECO:0000313" key="6">
    <source>
        <dbReference type="Proteomes" id="UP000675920"/>
    </source>
</evidence>
<protein>
    <submittedName>
        <fullName evidence="7">LLM class flavin-dependent oxidoreductase</fullName>
        <ecNumber evidence="7">1.-.-.-</ecNumber>
    </submittedName>
</protein>
<dbReference type="Proteomes" id="UP000675920">
    <property type="component" value="Unplaced"/>
</dbReference>
<sequence length="372" mass="40767">MTVRFIGIVHTQNVSEIHRPTGAPVDKRYLATLANAQEHAGFDSVLIAHSSSSVDGQQVAAFVAANTDKLGLILAQRPGFIAPTYQARQLATLDHFSDGRLAINVISGGDDTEQRRDGDWLSHDERYERTDEFLDVVKRTWNATEPFKHEGKHYRIEGQLPTVKPLNGSGVPIYFGGSSDAAIKVAAKHADVYMLWAESLETTAELVNRVRAEAAKHGRDKHIRFSLSSRPILAATEDKAWARAEDILERAKAQLPANTFFINRPRDPQNTGSQRLLRTVSQGRVVDKRLWTGIAELTRAAGNSTALVGTAEQVAESVLEYHKLGIDEFLFRGFDVVEDALLYGRELLPAVRAAVASHEAGQGAADSAVRAA</sequence>
<name>A0A8B6X3N9_9BURK</name>
<keyword evidence="1" id="KW-0285">Flavoprotein</keyword>
<accession>A0A8B6X3N9</accession>
<dbReference type="RefSeq" id="WP_028311454.1">
    <property type="nucleotide sequence ID" value="NZ_AXWS01000013.1"/>
</dbReference>
<dbReference type="AlphaFoldDB" id="A0A8B6X3N9"/>
<evidence type="ECO:0000259" key="5">
    <source>
        <dbReference type="Pfam" id="PF00296"/>
    </source>
</evidence>
<reference evidence="7" key="2">
    <citation type="journal article" date="2021" name="Arch. Biochem. Biophys.">
        <title>New frontiers in flavin-dependent monooxygenases.</title>
        <authorList>
            <person name="Reis R.A.G."/>
            <person name="Li H."/>
            <person name="Johnson M."/>
            <person name="Sobrado P."/>
        </authorList>
    </citation>
    <scope>NUCLEOTIDE SEQUENCE</scope>
</reference>
<dbReference type="PANTHER" id="PTHR42847">
    <property type="entry name" value="ALKANESULFONATE MONOOXYGENASE"/>
    <property type="match status" value="1"/>
</dbReference>
<keyword evidence="3" id="KW-0560">Oxidoreductase</keyword>
<keyword evidence="6" id="KW-1185">Reference proteome</keyword>
<dbReference type="PANTHER" id="PTHR42847:SF9">
    <property type="entry name" value="BLL6451 PROTEIN"/>
    <property type="match status" value="1"/>
</dbReference>
<dbReference type="InterPro" id="IPR036661">
    <property type="entry name" value="Luciferase-like_sf"/>
</dbReference>
<organism evidence="6 7">
    <name type="scientific">Derxia gummosa DSM 723</name>
    <dbReference type="NCBI Taxonomy" id="1121388"/>
    <lineage>
        <taxon>Bacteria</taxon>
        <taxon>Pseudomonadati</taxon>
        <taxon>Pseudomonadota</taxon>
        <taxon>Betaproteobacteria</taxon>
        <taxon>Burkholderiales</taxon>
        <taxon>Alcaligenaceae</taxon>
        <taxon>Derxia</taxon>
    </lineage>
</organism>
<dbReference type="InterPro" id="IPR011251">
    <property type="entry name" value="Luciferase-like_dom"/>
</dbReference>
<keyword evidence="2" id="KW-0288">FMN</keyword>
<evidence type="ECO:0000256" key="3">
    <source>
        <dbReference type="ARBA" id="ARBA00023002"/>
    </source>
</evidence>
<keyword evidence="4" id="KW-0503">Monooxygenase</keyword>
<feature type="domain" description="Luciferase-like" evidence="5">
    <location>
        <begin position="20"/>
        <end position="328"/>
    </location>
</feature>
<evidence type="ECO:0000256" key="4">
    <source>
        <dbReference type="ARBA" id="ARBA00023033"/>
    </source>
</evidence>
<evidence type="ECO:0000313" key="7">
    <source>
        <dbReference type="RefSeq" id="WP_028311454.1"/>
    </source>
</evidence>
<reference evidence="7" key="3">
    <citation type="submission" date="2025-08" db="UniProtKB">
        <authorList>
            <consortium name="RefSeq"/>
        </authorList>
    </citation>
    <scope>IDENTIFICATION</scope>
</reference>
<dbReference type="Pfam" id="PF00296">
    <property type="entry name" value="Bac_luciferase"/>
    <property type="match status" value="1"/>
</dbReference>
<dbReference type="OrthoDB" id="7055978at2"/>
<reference evidence="7" key="1">
    <citation type="journal article" date="2014" name="Arch. Biochem. Biophys.">
        <title>Flavin dependent monooxygenases.</title>
        <authorList>
            <person name="Huijbers M.M."/>
            <person name="Montersino S."/>
            <person name="Westphal A.H."/>
            <person name="Tischler D."/>
            <person name="van Berkel W.J."/>
        </authorList>
    </citation>
    <scope>NUCLEOTIDE SEQUENCE</scope>
</reference>
<dbReference type="GO" id="GO:0008726">
    <property type="term" value="F:alkanesulfonate monooxygenase activity"/>
    <property type="evidence" value="ECO:0007669"/>
    <property type="project" value="TreeGrafter"/>
</dbReference>
<proteinExistence type="predicted"/>
<dbReference type="InterPro" id="IPR050172">
    <property type="entry name" value="SsuD_RutA_monooxygenase"/>
</dbReference>
<dbReference type="SUPFAM" id="SSF51679">
    <property type="entry name" value="Bacterial luciferase-like"/>
    <property type="match status" value="1"/>
</dbReference>
<dbReference type="Gene3D" id="3.20.20.30">
    <property type="entry name" value="Luciferase-like domain"/>
    <property type="match status" value="1"/>
</dbReference>